<dbReference type="InterPro" id="IPR002758">
    <property type="entry name" value="Cation_antiport_E"/>
</dbReference>
<comment type="subcellular location">
    <subcellularLocation>
        <location evidence="1">Cell membrane</location>
        <topology evidence="1">Multi-pass membrane protein</topology>
    </subcellularLocation>
</comment>
<evidence type="ECO:0000313" key="8">
    <source>
        <dbReference type="EMBL" id="TQL47505.1"/>
    </source>
</evidence>
<dbReference type="Proteomes" id="UP000317998">
    <property type="component" value="Unassembled WGS sequence"/>
</dbReference>
<name>A0A542YHD9_9MICO</name>
<dbReference type="PANTHER" id="PTHR34584">
    <property type="entry name" value="NA(+)/H(+) ANTIPORTER SUBUNIT E1"/>
    <property type="match status" value="1"/>
</dbReference>
<dbReference type="PANTHER" id="PTHR34584:SF1">
    <property type="entry name" value="NA(+)_H(+) ANTIPORTER SUBUNIT E1"/>
    <property type="match status" value="1"/>
</dbReference>
<evidence type="ECO:0000256" key="5">
    <source>
        <dbReference type="ARBA" id="ARBA00022989"/>
    </source>
</evidence>
<dbReference type="GO" id="GO:0008324">
    <property type="term" value="F:monoatomic cation transmembrane transporter activity"/>
    <property type="evidence" value="ECO:0007669"/>
    <property type="project" value="InterPro"/>
</dbReference>
<accession>A0A542YHD9</accession>
<evidence type="ECO:0000256" key="2">
    <source>
        <dbReference type="ARBA" id="ARBA00006228"/>
    </source>
</evidence>
<dbReference type="EMBL" id="VFOM01000001">
    <property type="protein sequence ID" value="TQL47505.1"/>
    <property type="molecule type" value="Genomic_DNA"/>
</dbReference>
<dbReference type="OrthoDB" id="3556991at2"/>
<feature type="transmembrane region" description="Helical" evidence="7">
    <location>
        <begin position="66"/>
        <end position="89"/>
    </location>
</feature>
<feature type="transmembrane region" description="Helical" evidence="7">
    <location>
        <begin position="36"/>
        <end position="54"/>
    </location>
</feature>
<dbReference type="Pfam" id="PF01899">
    <property type="entry name" value="MNHE"/>
    <property type="match status" value="1"/>
</dbReference>
<evidence type="ECO:0000256" key="6">
    <source>
        <dbReference type="ARBA" id="ARBA00023136"/>
    </source>
</evidence>
<dbReference type="RefSeq" id="WP_141879744.1">
    <property type="nucleotide sequence ID" value="NZ_VFOM01000001.1"/>
</dbReference>
<evidence type="ECO:0000256" key="4">
    <source>
        <dbReference type="ARBA" id="ARBA00022692"/>
    </source>
</evidence>
<comment type="similarity">
    <text evidence="2">Belongs to the CPA3 antiporters (TC 2.A.63) subunit E family.</text>
</comment>
<keyword evidence="4 7" id="KW-0812">Transmembrane</keyword>
<evidence type="ECO:0000256" key="7">
    <source>
        <dbReference type="SAM" id="Phobius"/>
    </source>
</evidence>
<reference evidence="8 9" key="1">
    <citation type="submission" date="2019-06" db="EMBL/GenBank/DDBJ databases">
        <title>Sequencing the genomes of 1000 actinobacteria strains.</title>
        <authorList>
            <person name="Klenk H.-P."/>
        </authorList>
    </citation>
    <scope>NUCLEOTIDE SEQUENCE [LARGE SCALE GENOMIC DNA]</scope>
    <source>
        <strain evidence="8 9">DSM 26477</strain>
    </source>
</reference>
<dbReference type="AlphaFoldDB" id="A0A542YHD9"/>
<evidence type="ECO:0000313" key="9">
    <source>
        <dbReference type="Proteomes" id="UP000317998"/>
    </source>
</evidence>
<dbReference type="GO" id="GO:0005886">
    <property type="term" value="C:plasma membrane"/>
    <property type="evidence" value="ECO:0007669"/>
    <property type="project" value="UniProtKB-SubCell"/>
</dbReference>
<keyword evidence="9" id="KW-1185">Reference proteome</keyword>
<dbReference type="NCBIfam" id="NF006521">
    <property type="entry name" value="PRK08965.1-5"/>
    <property type="match status" value="1"/>
</dbReference>
<keyword evidence="5 7" id="KW-1133">Transmembrane helix</keyword>
<sequence length="187" mass="21005">MPDGTSERPRVGVLHQLPLLVWLVVLWMLLWGSLSWLNLLTGIIIALAVTRIFYLPPVELSGRFNLWWALVFVATFAWDILRGSVHVAWKAINPRSVPHSSVIAVQLHSKSDLIMLLVSINISLIPGSLVVEADRFRSVLYVHALDTESDADVEAFRQTVFTAERRIVRVIGSRSDMQLCEAPRGNV</sequence>
<feature type="transmembrane region" description="Helical" evidence="7">
    <location>
        <begin position="12"/>
        <end position="30"/>
    </location>
</feature>
<keyword evidence="6 7" id="KW-0472">Membrane</keyword>
<organism evidence="8 9">
    <name type="scientific">Homoserinimonas aerilata</name>
    <dbReference type="NCBI Taxonomy" id="1162970"/>
    <lineage>
        <taxon>Bacteria</taxon>
        <taxon>Bacillati</taxon>
        <taxon>Actinomycetota</taxon>
        <taxon>Actinomycetes</taxon>
        <taxon>Micrococcales</taxon>
        <taxon>Microbacteriaceae</taxon>
        <taxon>Homoserinimonas</taxon>
    </lineage>
</organism>
<evidence type="ECO:0000256" key="3">
    <source>
        <dbReference type="ARBA" id="ARBA00022475"/>
    </source>
</evidence>
<gene>
    <name evidence="8" type="ORF">FB562_0568</name>
</gene>
<comment type="caution">
    <text evidence="8">The sequence shown here is derived from an EMBL/GenBank/DDBJ whole genome shotgun (WGS) entry which is preliminary data.</text>
</comment>
<protein>
    <submittedName>
        <fullName evidence="8">Multisubunit sodium/proton antiporter MrpE subunit</fullName>
    </submittedName>
</protein>
<evidence type="ECO:0000256" key="1">
    <source>
        <dbReference type="ARBA" id="ARBA00004651"/>
    </source>
</evidence>
<feature type="transmembrane region" description="Helical" evidence="7">
    <location>
        <begin position="113"/>
        <end position="131"/>
    </location>
</feature>
<proteinExistence type="inferred from homology"/>
<keyword evidence="3" id="KW-1003">Cell membrane</keyword>